<dbReference type="Proteomes" id="UP000799750">
    <property type="component" value="Unassembled WGS sequence"/>
</dbReference>
<dbReference type="AlphaFoldDB" id="A0A6A6QKT9"/>
<dbReference type="EMBL" id="MU004193">
    <property type="protein sequence ID" value="KAF2492646.1"/>
    <property type="molecule type" value="Genomic_DNA"/>
</dbReference>
<organism evidence="1 2">
    <name type="scientific">Lophium mytilinum</name>
    <dbReference type="NCBI Taxonomy" id="390894"/>
    <lineage>
        <taxon>Eukaryota</taxon>
        <taxon>Fungi</taxon>
        <taxon>Dikarya</taxon>
        <taxon>Ascomycota</taxon>
        <taxon>Pezizomycotina</taxon>
        <taxon>Dothideomycetes</taxon>
        <taxon>Pleosporomycetidae</taxon>
        <taxon>Mytilinidiales</taxon>
        <taxon>Mytilinidiaceae</taxon>
        <taxon>Lophium</taxon>
    </lineage>
</organism>
<name>A0A6A6QKT9_9PEZI</name>
<evidence type="ECO:0000313" key="2">
    <source>
        <dbReference type="Proteomes" id="UP000799750"/>
    </source>
</evidence>
<protein>
    <submittedName>
        <fullName evidence="1">Uncharacterized protein</fullName>
    </submittedName>
</protein>
<sequence>MSRASETLPDLESRLESLSPYLPKLLWNAHQDVLQFHARLLALDITLHSTPDRHKGAFKVGQTVVHGASLPMLGKDEMVKWAKICAQHFRYLYGEVDQDFREDVCRGMIDLLQQVEHKGPIWITHGIMIMLCELYVLADNLDDSLDRSIWLDGMRKVGVGLCKWTDGAGEWNDEALDLLYYVEFTLGCKMGEQREVRALLFELLERLRRLAQTLPVPRDADLVMKIQERLDEMQKVHKVMDQAEMNEVTAALRDVGI</sequence>
<keyword evidence="2" id="KW-1185">Reference proteome</keyword>
<reference evidence="1" key="1">
    <citation type="journal article" date="2020" name="Stud. Mycol.">
        <title>101 Dothideomycetes genomes: a test case for predicting lifestyles and emergence of pathogens.</title>
        <authorList>
            <person name="Haridas S."/>
            <person name="Albert R."/>
            <person name="Binder M."/>
            <person name="Bloem J."/>
            <person name="Labutti K."/>
            <person name="Salamov A."/>
            <person name="Andreopoulos B."/>
            <person name="Baker S."/>
            <person name="Barry K."/>
            <person name="Bills G."/>
            <person name="Bluhm B."/>
            <person name="Cannon C."/>
            <person name="Castanera R."/>
            <person name="Culley D."/>
            <person name="Daum C."/>
            <person name="Ezra D."/>
            <person name="Gonzalez J."/>
            <person name="Henrissat B."/>
            <person name="Kuo A."/>
            <person name="Liang C."/>
            <person name="Lipzen A."/>
            <person name="Lutzoni F."/>
            <person name="Magnuson J."/>
            <person name="Mondo S."/>
            <person name="Nolan M."/>
            <person name="Ohm R."/>
            <person name="Pangilinan J."/>
            <person name="Park H.-J."/>
            <person name="Ramirez L."/>
            <person name="Alfaro M."/>
            <person name="Sun H."/>
            <person name="Tritt A."/>
            <person name="Yoshinaga Y."/>
            <person name="Zwiers L.-H."/>
            <person name="Turgeon B."/>
            <person name="Goodwin S."/>
            <person name="Spatafora J."/>
            <person name="Crous P."/>
            <person name="Grigoriev I."/>
        </authorList>
    </citation>
    <scope>NUCLEOTIDE SEQUENCE</scope>
    <source>
        <strain evidence="1">CBS 269.34</strain>
    </source>
</reference>
<proteinExistence type="predicted"/>
<dbReference type="OrthoDB" id="10380301at2759"/>
<gene>
    <name evidence="1" type="ORF">BU16DRAFT_541459</name>
</gene>
<accession>A0A6A6QKT9</accession>
<evidence type="ECO:0000313" key="1">
    <source>
        <dbReference type="EMBL" id="KAF2492646.1"/>
    </source>
</evidence>